<keyword evidence="1" id="KW-0862">Zinc</keyword>
<keyword evidence="2" id="KW-0472">Membrane</keyword>
<dbReference type="EMBL" id="CABIJS010000697">
    <property type="protein sequence ID" value="VUZ55965.1"/>
    <property type="molecule type" value="Genomic_DNA"/>
</dbReference>
<keyword evidence="1" id="KW-0863">Zinc-finger</keyword>
<sequence>MAFYKCRNCYEKYRGKQLFTLHVKHEHTEEVQKMCFVCLKMNSSIGNLFRHCRKEKHFACNRCSGRPRTFYRLLVHYITNHCGMFSNMIVVCLFMKLLYNIILTNEPKRIFR</sequence>
<name>A0A564Z8X5_HYMDI</name>
<dbReference type="AlphaFoldDB" id="A0A564Z8X5"/>
<protein>
    <recommendedName>
        <fullName evidence="3">C2H2-type domain-containing protein</fullName>
    </recommendedName>
</protein>
<keyword evidence="2" id="KW-1133">Transmembrane helix</keyword>
<dbReference type="Proteomes" id="UP000321570">
    <property type="component" value="Unassembled WGS sequence"/>
</dbReference>
<organism evidence="4 5">
    <name type="scientific">Hymenolepis diminuta</name>
    <name type="common">Rat tapeworm</name>
    <dbReference type="NCBI Taxonomy" id="6216"/>
    <lineage>
        <taxon>Eukaryota</taxon>
        <taxon>Metazoa</taxon>
        <taxon>Spiralia</taxon>
        <taxon>Lophotrochozoa</taxon>
        <taxon>Platyhelminthes</taxon>
        <taxon>Cestoda</taxon>
        <taxon>Eucestoda</taxon>
        <taxon>Cyclophyllidea</taxon>
        <taxon>Hymenolepididae</taxon>
        <taxon>Hymenolepis</taxon>
    </lineage>
</organism>
<feature type="transmembrane region" description="Helical" evidence="2">
    <location>
        <begin position="84"/>
        <end position="103"/>
    </location>
</feature>
<dbReference type="SMART" id="SM00355">
    <property type="entry name" value="ZnF_C2H2"/>
    <property type="match status" value="3"/>
</dbReference>
<gene>
    <name evidence="4" type="ORF">WMSIL1_LOCUS13695</name>
</gene>
<dbReference type="GO" id="GO:0008270">
    <property type="term" value="F:zinc ion binding"/>
    <property type="evidence" value="ECO:0007669"/>
    <property type="project" value="UniProtKB-KW"/>
</dbReference>
<keyword evidence="5" id="KW-1185">Reference proteome</keyword>
<dbReference type="PROSITE" id="PS00028">
    <property type="entry name" value="ZINC_FINGER_C2H2_1"/>
    <property type="match status" value="1"/>
</dbReference>
<accession>A0A564Z8X5</accession>
<reference evidence="4 5" key="1">
    <citation type="submission" date="2019-07" db="EMBL/GenBank/DDBJ databases">
        <authorList>
            <person name="Jastrzebski P J."/>
            <person name="Paukszto L."/>
            <person name="Jastrzebski P J."/>
        </authorList>
    </citation>
    <scope>NUCLEOTIDE SEQUENCE [LARGE SCALE GENOMIC DNA]</scope>
    <source>
        <strain evidence="4 5">WMS-il1</strain>
    </source>
</reference>
<dbReference type="PROSITE" id="PS50157">
    <property type="entry name" value="ZINC_FINGER_C2H2_2"/>
    <property type="match status" value="1"/>
</dbReference>
<evidence type="ECO:0000259" key="3">
    <source>
        <dbReference type="PROSITE" id="PS50157"/>
    </source>
</evidence>
<keyword evidence="1" id="KW-0479">Metal-binding</keyword>
<evidence type="ECO:0000256" key="2">
    <source>
        <dbReference type="SAM" id="Phobius"/>
    </source>
</evidence>
<proteinExistence type="predicted"/>
<keyword evidence="2" id="KW-0812">Transmembrane</keyword>
<dbReference type="InterPro" id="IPR013087">
    <property type="entry name" value="Znf_C2H2_type"/>
</dbReference>
<evidence type="ECO:0000313" key="5">
    <source>
        <dbReference type="Proteomes" id="UP000321570"/>
    </source>
</evidence>
<feature type="domain" description="C2H2-type" evidence="3">
    <location>
        <begin position="4"/>
        <end position="32"/>
    </location>
</feature>
<evidence type="ECO:0000313" key="4">
    <source>
        <dbReference type="EMBL" id="VUZ55965.1"/>
    </source>
</evidence>
<evidence type="ECO:0000256" key="1">
    <source>
        <dbReference type="PROSITE-ProRule" id="PRU00042"/>
    </source>
</evidence>